<organism evidence="2 3">
    <name type="scientific">Trichonephila clavipes</name>
    <name type="common">Golden silk orbweaver</name>
    <name type="synonym">Nephila clavipes</name>
    <dbReference type="NCBI Taxonomy" id="2585209"/>
    <lineage>
        <taxon>Eukaryota</taxon>
        <taxon>Metazoa</taxon>
        <taxon>Ecdysozoa</taxon>
        <taxon>Arthropoda</taxon>
        <taxon>Chelicerata</taxon>
        <taxon>Arachnida</taxon>
        <taxon>Araneae</taxon>
        <taxon>Araneomorphae</taxon>
        <taxon>Entelegynae</taxon>
        <taxon>Araneoidea</taxon>
        <taxon>Nephilidae</taxon>
        <taxon>Trichonephila</taxon>
    </lineage>
</organism>
<dbReference type="Proteomes" id="UP000887159">
    <property type="component" value="Unassembled WGS sequence"/>
</dbReference>
<dbReference type="InterPro" id="IPR036875">
    <property type="entry name" value="Znf_CCHC_sf"/>
</dbReference>
<dbReference type="InterPro" id="IPR042509">
    <property type="entry name" value="ZCCHC3"/>
</dbReference>
<dbReference type="PANTHER" id="PTHR22639:SF7">
    <property type="entry name" value="CCHC-TYPE DOMAIN-CONTAINING PROTEIN"/>
    <property type="match status" value="1"/>
</dbReference>
<feature type="compositionally biased region" description="Basic and acidic residues" evidence="1">
    <location>
        <begin position="394"/>
        <end position="403"/>
    </location>
</feature>
<name>A0A8X6VE88_TRICX</name>
<protein>
    <recommendedName>
        <fullName evidence="4">Gag-like protein</fullName>
    </recommendedName>
</protein>
<dbReference type="GO" id="GO:0003723">
    <property type="term" value="F:RNA binding"/>
    <property type="evidence" value="ECO:0007669"/>
    <property type="project" value="InterPro"/>
</dbReference>
<comment type="caution">
    <text evidence="2">The sequence shown here is derived from an EMBL/GenBank/DDBJ whole genome shotgun (WGS) entry which is preliminary data.</text>
</comment>
<dbReference type="GO" id="GO:0003690">
    <property type="term" value="F:double-stranded DNA binding"/>
    <property type="evidence" value="ECO:0007669"/>
    <property type="project" value="InterPro"/>
</dbReference>
<dbReference type="SUPFAM" id="SSF57756">
    <property type="entry name" value="Retrovirus zinc finger-like domains"/>
    <property type="match status" value="1"/>
</dbReference>
<accession>A0A8X6VE88</accession>
<evidence type="ECO:0008006" key="4">
    <source>
        <dbReference type="Google" id="ProtNLM"/>
    </source>
</evidence>
<feature type="compositionally biased region" description="Basic and acidic residues" evidence="1">
    <location>
        <begin position="1"/>
        <end position="11"/>
    </location>
</feature>
<dbReference type="EMBL" id="BMAU01021289">
    <property type="protein sequence ID" value="GFY09409.1"/>
    <property type="molecule type" value="Genomic_DNA"/>
</dbReference>
<evidence type="ECO:0000313" key="2">
    <source>
        <dbReference type="EMBL" id="GFY09409.1"/>
    </source>
</evidence>
<keyword evidence="3" id="KW-1185">Reference proteome</keyword>
<evidence type="ECO:0000256" key="1">
    <source>
        <dbReference type="SAM" id="MobiDB-lite"/>
    </source>
</evidence>
<dbReference type="AlphaFoldDB" id="A0A8X6VE88"/>
<proteinExistence type="predicted"/>
<dbReference type="GO" id="GO:0002218">
    <property type="term" value="P:activation of innate immune response"/>
    <property type="evidence" value="ECO:0007669"/>
    <property type="project" value="InterPro"/>
</dbReference>
<evidence type="ECO:0000313" key="3">
    <source>
        <dbReference type="Proteomes" id="UP000887159"/>
    </source>
</evidence>
<dbReference type="GO" id="GO:0008270">
    <property type="term" value="F:zinc ion binding"/>
    <property type="evidence" value="ECO:0007669"/>
    <property type="project" value="InterPro"/>
</dbReference>
<gene>
    <name evidence="2" type="primary">AVEN_215725_1</name>
    <name evidence="2" type="ORF">TNCV_1942191</name>
</gene>
<sequence length="403" mass="44206">MHKNKEKDKNAYFKIPNPTHGGQPTNSQTCSESFPKFIVLHATDNRKLSNVSPFLVSKAVQGSAGSVKSIKKLPSGDLLIETATQAQSINLLQCTNLSNIPITATPHNTLNSSKGVIYCPDLIPLPDSEIEEELASQGVEAVKRITSIKDGKTITSPLFILTFSKHTLPENILIGYLNIKIRPYIPNPLRCFRCQSYGHGTASCRGVATCNKCSSTEHASEACTTERRKCANCKGEHAAYSKICPKWQQEKEIQRIKVLENISYSEAKKRVVNILPPRASTSYANAPITNNLIDQETILSPPETSSTDLESLNQTKHLLTPDTSHLSVPSDAEALMEIDKSSIKRPATDIVQEAAKILKPSIRIESGGIQATKEDVKLLSKKGKSRRSFSPIKYDSEKPKGSP</sequence>
<dbReference type="PANTHER" id="PTHR22639">
    <property type="entry name" value="GAG-RELATED PROTEIN"/>
    <property type="match status" value="1"/>
</dbReference>
<feature type="region of interest" description="Disordered" evidence="1">
    <location>
        <begin position="1"/>
        <end position="28"/>
    </location>
</feature>
<reference evidence="2" key="1">
    <citation type="submission" date="2020-08" db="EMBL/GenBank/DDBJ databases">
        <title>Multicomponent nature underlies the extraordinary mechanical properties of spider dragline silk.</title>
        <authorList>
            <person name="Kono N."/>
            <person name="Nakamura H."/>
            <person name="Mori M."/>
            <person name="Yoshida Y."/>
            <person name="Ohtoshi R."/>
            <person name="Malay A.D."/>
            <person name="Moran D.A.P."/>
            <person name="Tomita M."/>
            <person name="Numata K."/>
            <person name="Arakawa K."/>
        </authorList>
    </citation>
    <scope>NUCLEOTIDE SEQUENCE</scope>
</reference>
<feature type="region of interest" description="Disordered" evidence="1">
    <location>
        <begin position="376"/>
        <end position="403"/>
    </location>
</feature>